<gene>
    <name evidence="6" type="ordered locus">PACID_33760</name>
</gene>
<keyword evidence="2" id="KW-0645">Protease</keyword>
<dbReference type="InterPro" id="IPR051201">
    <property type="entry name" value="Chloro_Bact_Ser_Proteases"/>
</dbReference>
<evidence type="ECO:0000313" key="6">
    <source>
        <dbReference type="EMBL" id="AFV91132.1"/>
    </source>
</evidence>
<dbReference type="Gene3D" id="2.30.42.10">
    <property type="match status" value="1"/>
</dbReference>
<feature type="compositionally biased region" description="Low complexity" evidence="4">
    <location>
        <begin position="97"/>
        <end position="147"/>
    </location>
</feature>
<dbReference type="RefSeq" id="WP_015072024.1">
    <property type="nucleotide sequence ID" value="NC_019395.1"/>
</dbReference>
<organism evidence="6 7">
    <name type="scientific">Acidipropionibacterium acidipropionici (strain ATCC 4875 / DSM 20272 / JCM 6432 / NBRC 12425 / NCIMB 8070 / 4)</name>
    <name type="common">Propionibacterium acidipropionici</name>
    <dbReference type="NCBI Taxonomy" id="1171373"/>
    <lineage>
        <taxon>Bacteria</taxon>
        <taxon>Bacillati</taxon>
        <taxon>Actinomycetota</taxon>
        <taxon>Actinomycetes</taxon>
        <taxon>Propionibacteriales</taxon>
        <taxon>Propionibacteriaceae</taxon>
        <taxon>Acidipropionibacterium</taxon>
    </lineage>
</organism>
<dbReference type="Pfam" id="PF13365">
    <property type="entry name" value="Trypsin_2"/>
    <property type="match status" value="1"/>
</dbReference>
<dbReference type="SMART" id="SM00228">
    <property type="entry name" value="PDZ"/>
    <property type="match status" value="1"/>
</dbReference>
<dbReference type="PRINTS" id="PR00834">
    <property type="entry name" value="PROTEASES2C"/>
</dbReference>
<feature type="compositionally biased region" description="Gly residues" evidence="4">
    <location>
        <begin position="156"/>
        <end position="182"/>
    </location>
</feature>
<dbReference type="PROSITE" id="PS50106">
    <property type="entry name" value="PDZ"/>
    <property type="match status" value="1"/>
</dbReference>
<protein>
    <submittedName>
        <fullName evidence="6">Trypsin</fullName>
        <ecNumber evidence="6">3.4.21.-</ecNumber>
    </submittedName>
</protein>
<dbReference type="PATRIC" id="fig|1171373.8.peg.3324"/>
<dbReference type="eggNOG" id="COG0265">
    <property type="taxonomic scope" value="Bacteria"/>
</dbReference>
<feature type="compositionally biased region" description="Basic and acidic residues" evidence="4">
    <location>
        <begin position="1"/>
        <end position="14"/>
    </location>
</feature>
<feature type="compositionally biased region" description="Low complexity" evidence="4">
    <location>
        <begin position="183"/>
        <end position="203"/>
    </location>
</feature>
<dbReference type="EC" id="3.4.21.-" evidence="6"/>
<name>K7S995_ACIA4</name>
<dbReference type="CDD" id="cd06779">
    <property type="entry name" value="cpPDZ_Deg_HtrA-like"/>
    <property type="match status" value="1"/>
</dbReference>
<dbReference type="Gene3D" id="2.40.10.10">
    <property type="entry name" value="Trypsin-like serine proteases"/>
    <property type="match status" value="2"/>
</dbReference>
<sequence length="577" mass="57370">MDENRNLPDPRSGETDGSASSSNWWDSLGSEQSHPSAPTGDQREGGQQSGGSTPQQLNSQSGSSQDSGRQADPSPQSSPWAPGPQSDEGQGYGNQGGPQQPAAGASQGSRPQQGQYPQPQQGQYLQSSQGQHQQAQRPPSQQPQQGGQSWGASYPGSGGYPGQGGQYPGQGGQYPGQGGQYPGRGPTDQSGMGQPSGQGPLQQVAEPRSRKGLKAGAVALIAVLAAGAGGLSGWAVNAGGDSDSASSSPSSTVTKVVQGNSSAPDWTATASAVSDSVVSISIRSSNGTAAGSGVVLDSKGNIVTNNHVVASASGSDIQVALGDRTYTATVVGTDPSSDLAVIRLSSPPKSLKPISFGNSDKLSVGAPVMAIGNPLGLSGSVTTGIISALNRPVSTSSSDQQSSSGDDVVVTNAIQTSAPINPGNSGGALINAGGQLIGINSSIASLSSGSSSSQSGSIGIGFAIPANLVKNITDQLISTGKAKHAFLGLTTQDATATVDGVQVNGAGVRSVESGAPADKAGVREGDVVIKVNSTTVTSGEGLVGLVRSRKVGEKVTLTLVRDGAEQKVSATLAAAQE</sequence>
<dbReference type="GO" id="GO:0004252">
    <property type="term" value="F:serine-type endopeptidase activity"/>
    <property type="evidence" value="ECO:0007669"/>
    <property type="project" value="InterPro"/>
</dbReference>
<dbReference type="SUPFAM" id="SSF50156">
    <property type="entry name" value="PDZ domain-like"/>
    <property type="match status" value="1"/>
</dbReference>
<proteinExistence type="inferred from homology"/>
<dbReference type="InterPro" id="IPR001940">
    <property type="entry name" value="Peptidase_S1C"/>
</dbReference>
<feature type="compositionally biased region" description="Polar residues" evidence="4">
    <location>
        <begin position="15"/>
        <end position="36"/>
    </location>
</feature>
<evidence type="ECO:0000256" key="3">
    <source>
        <dbReference type="ARBA" id="ARBA00022801"/>
    </source>
</evidence>
<feature type="compositionally biased region" description="Low complexity" evidence="4">
    <location>
        <begin position="50"/>
        <end position="70"/>
    </location>
</feature>
<dbReference type="SUPFAM" id="SSF50494">
    <property type="entry name" value="Trypsin-like serine proteases"/>
    <property type="match status" value="1"/>
</dbReference>
<evidence type="ECO:0000259" key="5">
    <source>
        <dbReference type="PROSITE" id="PS50106"/>
    </source>
</evidence>
<dbReference type="AlphaFoldDB" id="K7S995"/>
<dbReference type="InterPro" id="IPR043504">
    <property type="entry name" value="Peptidase_S1_PA_chymotrypsin"/>
</dbReference>
<dbReference type="Pfam" id="PF13180">
    <property type="entry name" value="PDZ_2"/>
    <property type="match status" value="1"/>
</dbReference>
<comment type="similarity">
    <text evidence="1">Belongs to the peptidase S1C family.</text>
</comment>
<dbReference type="EMBL" id="CP003493">
    <property type="protein sequence ID" value="AFV91132.1"/>
    <property type="molecule type" value="Genomic_DNA"/>
</dbReference>
<dbReference type="InterPro" id="IPR036034">
    <property type="entry name" value="PDZ_sf"/>
</dbReference>
<dbReference type="InterPro" id="IPR001478">
    <property type="entry name" value="PDZ"/>
</dbReference>
<dbReference type="PANTHER" id="PTHR43343">
    <property type="entry name" value="PEPTIDASE S12"/>
    <property type="match status" value="1"/>
</dbReference>
<feature type="domain" description="PDZ" evidence="5">
    <location>
        <begin position="476"/>
        <end position="563"/>
    </location>
</feature>
<dbReference type="InterPro" id="IPR009003">
    <property type="entry name" value="Peptidase_S1_PA"/>
</dbReference>
<dbReference type="Proteomes" id="UP000000214">
    <property type="component" value="Chromosome"/>
</dbReference>
<dbReference type="GO" id="GO:0006508">
    <property type="term" value="P:proteolysis"/>
    <property type="evidence" value="ECO:0007669"/>
    <property type="project" value="UniProtKB-KW"/>
</dbReference>
<dbReference type="STRING" id="1171373.PACID_33760"/>
<evidence type="ECO:0000256" key="2">
    <source>
        <dbReference type="ARBA" id="ARBA00022670"/>
    </source>
</evidence>
<dbReference type="KEGG" id="pbo:PACID_33760"/>
<evidence type="ECO:0000256" key="1">
    <source>
        <dbReference type="ARBA" id="ARBA00010541"/>
    </source>
</evidence>
<accession>K7S995</accession>
<evidence type="ECO:0000313" key="7">
    <source>
        <dbReference type="Proteomes" id="UP000000214"/>
    </source>
</evidence>
<evidence type="ECO:0000256" key="4">
    <source>
        <dbReference type="SAM" id="MobiDB-lite"/>
    </source>
</evidence>
<keyword evidence="3 6" id="KW-0378">Hydrolase</keyword>
<reference evidence="6 7" key="1">
    <citation type="journal article" date="2012" name="BMC Genomics">
        <title>The genome sequence of Propionibacterium acidipropionici provides insights into its biotechnological and industrial potential.</title>
        <authorList>
            <person name="Parizzi L.P."/>
            <person name="Grassi M.C."/>
            <person name="Llerena L.A."/>
            <person name="Carazzolle M.F."/>
            <person name="Queiroz V.L."/>
            <person name="Lunardi I."/>
            <person name="Zeidler A.F."/>
            <person name="Teixeira P.J."/>
            <person name="Mieczkowski P."/>
            <person name="Rincones J."/>
            <person name="Pereira G.A."/>
        </authorList>
    </citation>
    <scope>NUCLEOTIDE SEQUENCE [LARGE SCALE GENOMIC DNA]</scope>
    <source>
        <strain evidence="7">ATCC 4875 / DSM 20272 / JCM 6432 / NBRC 12425 / NCIMB 8070</strain>
    </source>
</reference>
<feature type="region of interest" description="Disordered" evidence="4">
    <location>
        <begin position="1"/>
        <end position="209"/>
    </location>
</feature>
<dbReference type="PANTHER" id="PTHR43343:SF3">
    <property type="entry name" value="PROTEASE DO-LIKE 8, CHLOROPLASTIC"/>
    <property type="match status" value="1"/>
</dbReference>
<dbReference type="HOGENOM" id="CLU_020120_3_8_11"/>